<dbReference type="Gene3D" id="2.170.130.10">
    <property type="entry name" value="TonB-dependent receptor, plug domain"/>
    <property type="match status" value="1"/>
</dbReference>
<evidence type="ECO:0000256" key="1">
    <source>
        <dbReference type="ARBA" id="ARBA00004442"/>
    </source>
</evidence>
<dbReference type="GO" id="GO:0009279">
    <property type="term" value="C:cell outer membrane"/>
    <property type="evidence" value="ECO:0007669"/>
    <property type="project" value="UniProtKB-SubCell"/>
</dbReference>
<dbReference type="EMBL" id="WWCU01000005">
    <property type="protein sequence ID" value="MYN07100.1"/>
    <property type="molecule type" value="Genomic_DNA"/>
</dbReference>
<dbReference type="RefSeq" id="WP_161071458.1">
    <property type="nucleotide sequence ID" value="NZ_CP086370.1"/>
</dbReference>
<evidence type="ECO:0000256" key="3">
    <source>
        <dbReference type="ARBA" id="ARBA00023136"/>
    </source>
</evidence>
<gene>
    <name evidence="9" type="ORF">GTP77_07070</name>
</gene>
<keyword evidence="4" id="KW-0998">Cell outer membrane</keyword>
<feature type="domain" description="TonB-dependent receptor plug" evidence="8">
    <location>
        <begin position="58"/>
        <end position="178"/>
    </location>
</feature>
<keyword evidence="9" id="KW-0675">Receptor</keyword>
<comment type="caution">
    <text evidence="9">The sequence shown here is derived from an EMBL/GenBank/DDBJ whole genome shotgun (WGS) entry which is preliminary data.</text>
</comment>
<protein>
    <submittedName>
        <fullName evidence="9">TonB-dependent receptor</fullName>
    </submittedName>
</protein>
<dbReference type="InterPro" id="IPR036942">
    <property type="entry name" value="Beta-barrel_TonB_sf"/>
</dbReference>
<keyword evidence="5" id="KW-0798">TonB box</keyword>
<dbReference type="PANTHER" id="PTHR47234">
    <property type="match status" value="1"/>
</dbReference>
<reference evidence="9 10" key="1">
    <citation type="submission" date="2019-12" db="EMBL/GenBank/DDBJ databases">
        <title>Novel species isolated from a subtropical stream in China.</title>
        <authorList>
            <person name="Lu H."/>
        </authorList>
    </citation>
    <scope>NUCLEOTIDE SEQUENCE [LARGE SCALE GENOMIC DNA]</scope>
    <source>
        <strain evidence="9 10">FT127W</strain>
    </source>
</reference>
<evidence type="ECO:0000313" key="10">
    <source>
        <dbReference type="Proteomes" id="UP000450676"/>
    </source>
</evidence>
<evidence type="ECO:0000259" key="7">
    <source>
        <dbReference type="Pfam" id="PF00593"/>
    </source>
</evidence>
<evidence type="ECO:0000313" key="9">
    <source>
        <dbReference type="EMBL" id="MYN07100.1"/>
    </source>
</evidence>
<keyword evidence="3 5" id="KW-0472">Membrane</keyword>
<dbReference type="Proteomes" id="UP000450676">
    <property type="component" value="Unassembled WGS sequence"/>
</dbReference>
<comment type="similarity">
    <text evidence="2 5">Belongs to the TonB-dependent receptor family.</text>
</comment>
<dbReference type="InterPro" id="IPR012910">
    <property type="entry name" value="Plug_dom"/>
</dbReference>
<dbReference type="InterPro" id="IPR000531">
    <property type="entry name" value="Beta-barrel_TonB"/>
</dbReference>
<keyword evidence="6" id="KW-0732">Signal</keyword>
<evidence type="ECO:0000256" key="2">
    <source>
        <dbReference type="ARBA" id="ARBA00009810"/>
    </source>
</evidence>
<dbReference type="AlphaFoldDB" id="A0A7X4HBA1"/>
<evidence type="ECO:0000259" key="8">
    <source>
        <dbReference type="Pfam" id="PF07715"/>
    </source>
</evidence>
<dbReference type="PANTHER" id="PTHR47234:SF3">
    <property type="entry name" value="SECRETIN_TONB SHORT N-TERMINAL DOMAIN-CONTAINING PROTEIN"/>
    <property type="match status" value="1"/>
</dbReference>
<feature type="signal peptide" evidence="6">
    <location>
        <begin position="1"/>
        <end position="32"/>
    </location>
</feature>
<feature type="domain" description="TonB-dependent receptor-like beta-barrel" evidence="7">
    <location>
        <begin position="284"/>
        <end position="772"/>
    </location>
</feature>
<dbReference type="CDD" id="cd01347">
    <property type="entry name" value="ligand_gated_channel"/>
    <property type="match status" value="1"/>
</dbReference>
<dbReference type="Pfam" id="PF07715">
    <property type="entry name" value="Plug"/>
    <property type="match status" value="1"/>
</dbReference>
<proteinExistence type="inferred from homology"/>
<dbReference type="SUPFAM" id="SSF56935">
    <property type="entry name" value="Porins"/>
    <property type="match status" value="1"/>
</dbReference>
<keyword evidence="10" id="KW-1185">Reference proteome</keyword>
<dbReference type="Gene3D" id="2.40.170.20">
    <property type="entry name" value="TonB-dependent receptor, beta-barrel domain"/>
    <property type="match status" value="1"/>
</dbReference>
<sequence length="815" mass="88396">MKKIAARQASPFRFKRTLLASAVLLAASQAYAQTAAAPQGEEQTVVVLGSRSTAKTALDTSSPVGLINMKDMQSAGPLELGKLLQTLDPSFNFSTTFISDGTDIIRPATLRSLGPDQLLVLVNGKRRHQQALVNVQQTIGRGSAGTDINAIPLSAIHHIEVLRDGAAAQYGSDAIAGVINIVLKSNVNETAVSGQVGTTKEGDGDMISGSVNRGWALGENGGFINLSVEARKREETNRAGVDSLRVNPPRVTQRIGDSDAKDAYAWWNAALPIDKSSEFYAFGGFSKRKGDSSGFYRSKGDGRNVPSVYPEGFLPNIRTTVKDGSFAFGYRRDLANDWKADVSINHGMSELDFHEKETINISYWFEPKPGGGIYAQSPFEADTGKLKFNQTTFNADIKGPVKLGGEEIFVATGFEYRQDNYQIVAGDPVSYQYGRTNNPAIVIKDQTGGVAASGTQGFPGYTPATAVDEGRHNIALFLDSEYRPFKELLLAGAVRYEKYSDFGSTTTGKFSARWDPSKEFGLRGSVSSGFRAPGVQQKFYSSVSTNLNSAGQLTETLTAREGSAVTTALGIKPLKEETSRNASIGMVLRPAKNMSLTADVYQIKIKDRIVFSSEISPEAGGGPIANVLNPLKVGQAQFFTNAVDTKTQGLDIVADHTTRFDASTLVLSGQLGFNKTEVTKRHSPSSLLSGAQLFNQAQVTLIERGQPRKHHVVAADYTLGQWNVNTRANYYGEVQGEGFSPLQTWDAKWIVDASGRYNFSKKTSVSVGVNNLFDTYPSEWKNGGDFPKLGFKYCWETCPFGVNGRSMYVKFDTVF</sequence>
<evidence type="ECO:0000256" key="5">
    <source>
        <dbReference type="RuleBase" id="RU003357"/>
    </source>
</evidence>
<dbReference type="Pfam" id="PF00593">
    <property type="entry name" value="TonB_dep_Rec_b-barrel"/>
    <property type="match status" value="1"/>
</dbReference>
<organism evidence="9 10">
    <name type="scientific">Pseudoduganella aquatica</name>
    <dbReference type="NCBI Taxonomy" id="2660641"/>
    <lineage>
        <taxon>Bacteria</taxon>
        <taxon>Pseudomonadati</taxon>
        <taxon>Pseudomonadota</taxon>
        <taxon>Betaproteobacteria</taxon>
        <taxon>Burkholderiales</taxon>
        <taxon>Oxalobacteraceae</taxon>
        <taxon>Telluria group</taxon>
        <taxon>Pseudoduganella</taxon>
    </lineage>
</organism>
<evidence type="ECO:0000256" key="6">
    <source>
        <dbReference type="SAM" id="SignalP"/>
    </source>
</evidence>
<accession>A0A7X4HBA1</accession>
<dbReference type="InterPro" id="IPR037066">
    <property type="entry name" value="Plug_dom_sf"/>
</dbReference>
<name>A0A7X4HBA1_9BURK</name>
<comment type="subcellular location">
    <subcellularLocation>
        <location evidence="1 5">Cell outer membrane</location>
    </subcellularLocation>
</comment>
<feature type="chain" id="PRO_5031105451" evidence="6">
    <location>
        <begin position="33"/>
        <end position="815"/>
    </location>
</feature>
<evidence type="ECO:0000256" key="4">
    <source>
        <dbReference type="ARBA" id="ARBA00023237"/>
    </source>
</evidence>